<dbReference type="AlphaFoldDB" id="A0A5N6D9F3"/>
<dbReference type="VEuPathDB" id="FungiDB:BDV34DRAFT_202079"/>
<keyword evidence="1" id="KW-1133">Transmembrane helix</keyword>
<keyword evidence="1" id="KW-0472">Membrane</keyword>
<sequence length="57" mass="6889">MTHFWHLIRHSSHLWSREDKVCLVGLELLSLTANRWGGSWASMLWRLVFLLLFFFWG</sequence>
<evidence type="ECO:0000313" key="2">
    <source>
        <dbReference type="EMBL" id="KAB8201806.1"/>
    </source>
</evidence>
<evidence type="ECO:0000256" key="1">
    <source>
        <dbReference type="SAM" id="Phobius"/>
    </source>
</evidence>
<gene>
    <name evidence="2" type="ORF">BDV34DRAFT_202079</name>
</gene>
<feature type="transmembrane region" description="Helical" evidence="1">
    <location>
        <begin position="36"/>
        <end position="56"/>
    </location>
</feature>
<proteinExistence type="predicted"/>
<protein>
    <submittedName>
        <fullName evidence="2">Uncharacterized protein</fullName>
    </submittedName>
</protein>
<organism evidence="2 3">
    <name type="scientific">Aspergillus parasiticus</name>
    <dbReference type="NCBI Taxonomy" id="5067"/>
    <lineage>
        <taxon>Eukaryota</taxon>
        <taxon>Fungi</taxon>
        <taxon>Dikarya</taxon>
        <taxon>Ascomycota</taxon>
        <taxon>Pezizomycotina</taxon>
        <taxon>Eurotiomycetes</taxon>
        <taxon>Eurotiomycetidae</taxon>
        <taxon>Eurotiales</taxon>
        <taxon>Aspergillaceae</taxon>
        <taxon>Aspergillus</taxon>
        <taxon>Aspergillus subgen. Circumdati</taxon>
    </lineage>
</organism>
<accession>A0A5N6D9F3</accession>
<reference evidence="2 3" key="1">
    <citation type="submission" date="2019-04" db="EMBL/GenBank/DDBJ databases">
        <title>Fungal friends and foes A comparative genomics study of 23 Aspergillus species from section Flavi.</title>
        <authorList>
            <consortium name="DOE Joint Genome Institute"/>
            <person name="Kjaerbolling I."/>
            <person name="Vesth T.C."/>
            <person name="Frisvad J.C."/>
            <person name="Nybo J.L."/>
            <person name="Theobald S."/>
            <person name="Kildgaard S."/>
            <person name="Petersen T.I."/>
            <person name="Kuo A."/>
            <person name="Sato A."/>
            <person name="Lyhne E.K."/>
            <person name="Kogle M.E."/>
            <person name="Wiebenga A."/>
            <person name="Kun R.S."/>
            <person name="Lubbers R.J."/>
            <person name="Makela M.R."/>
            <person name="Barry K."/>
            <person name="Chovatia M."/>
            <person name="Clum A."/>
            <person name="Daum C."/>
            <person name="Haridas S."/>
            <person name="He G."/>
            <person name="LaButti K."/>
            <person name="Lipzen A."/>
            <person name="Mondo S."/>
            <person name="Pangilinan J."/>
            <person name="Riley R."/>
            <person name="Salamov A."/>
            <person name="Simmons B.A."/>
            <person name="Magnuson J.K."/>
            <person name="Henrissat B."/>
            <person name="Mortensen U.H."/>
            <person name="Larsen T.O."/>
            <person name="De vries R.P."/>
            <person name="Grigoriev I.V."/>
            <person name="Machida M."/>
            <person name="Baker S.E."/>
            <person name="Andersen M.R."/>
        </authorList>
    </citation>
    <scope>NUCLEOTIDE SEQUENCE [LARGE SCALE GENOMIC DNA]</scope>
    <source>
        <strain evidence="2 3">CBS 117618</strain>
    </source>
</reference>
<evidence type="ECO:0000313" key="3">
    <source>
        <dbReference type="Proteomes" id="UP000326532"/>
    </source>
</evidence>
<keyword evidence="1" id="KW-0812">Transmembrane</keyword>
<dbReference type="EMBL" id="ML735014">
    <property type="protein sequence ID" value="KAB8201806.1"/>
    <property type="molecule type" value="Genomic_DNA"/>
</dbReference>
<dbReference type="Proteomes" id="UP000326532">
    <property type="component" value="Unassembled WGS sequence"/>
</dbReference>
<name>A0A5N6D9F3_ASPPA</name>
<keyword evidence="3" id="KW-1185">Reference proteome</keyword>